<sequence>MENLFVSSLEEGQDLHGIRGQAKCKSRKPKRCIPRSKSHSSEGSSLKSRLSLTISDIDRPLITG</sequence>
<gene>
    <name evidence="2" type="ORF">CHS0354_039583</name>
</gene>
<dbReference type="AlphaFoldDB" id="A0AAE0SVF4"/>
<feature type="non-terminal residue" evidence="2">
    <location>
        <position position="64"/>
    </location>
</feature>
<reference evidence="2" key="3">
    <citation type="submission" date="2023-05" db="EMBL/GenBank/DDBJ databases">
        <authorList>
            <person name="Smith C.H."/>
        </authorList>
    </citation>
    <scope>NUCLEOTIDE SEQUENCE</scope>
    <source>
        <strain evidence="2">CHS0354</strain>
        <tissue evidence="2">Mantle</tissue>
    </source>
</reference>
<dbReference type="Proteomes" id="UP001195483">
    <property type="component" value="Unassembled WGS sequence"/>
</dbReference>
<evidence type="ECO:0000313" key="3">
    <source>
        <dbReference type="Proteomes" id="UP001195483"/>
    </source>
</evidence>
<reference evidence="2" key="2">
    <citation type="journal article" date="2021" name="Genome Biol. Evol.">
        <title>Developing a high-quality reference genome for a parasitic bivalve with doubly uniparental inheritance (Bivalvia: Unionida).</title>
        <authorList>
            <person name="Smith C.H."/>
        </authorList>
    </citation>
    <scope>NUCLEOTIDE SEQUENCE</scope>
    <source>
        <strain evidence="2">CHS0354</strain>
        <tissue evidence="2">Mantle</tissue>
    </source>
</reference>
<accession>A0AAE0SVF4</accession>
<evidence type="ECO:0000256" key="1">
    <source>
        <dbReference type="SAM" id="MobiDB-lite"/>
    </source>
</evidence>
<proteinExistence type="predicted"/>
<protein>
    <submittedName>
        <fullName evidence="2">Uncharacterized protein</fullName>
    </submittedName>
</protein>
<comment type="caution">
    <text evidence="2">The sequence shown here is derived from an EMBL/GenBank/DDBJ whole genome shotgun (WGS) entry which is preliminary data.</text>
</comment>
<keyword evidence="3" id="KW-1185">Reference proteome</keyword>
<dbReference type="EMBL" id="JAEAOA010002310">
    <property type="protein sequence ID" value="KAK3598489.1"/>
    <property type="molecule type" value="Genomic_DNA"/>
</dbReference>
<organism evidence="2 3">
    <name type="scientific">Potamilus streckersoni</name>
    <dbReference type="NCBI Taxonomy" id="2493646"/>
    <lineage>
        <taxon>Eukaryota</taxon>
        <taxon>Metazoa</taxon>
        <taxon>Spiralia</taxon>
        <taxon>Lophotrochozoa</taxon>
        <taxon>Mollusca</taxon>
        <taxon>Bivalvia</taxon>
        <taxon>Autobranchia</taxon>
        <taxon>Heteroconchia</taxon>
        <taxon>Palaeoheterodonta</taxon>
        <taxon>Unionida</taxon>
        <taxon>Unionoidea</taxon>
        <taxon>Unionidae</taxon>
        <taxon>Ambleminae</taxon>
        <taxon>Lampsilini</taxon>
        <taxon>Potamilus</taxon>
    </lineage>
</organism>
<evidence type="ECO:0000313" key="2">
    <source>
        <dbReference type="EMBL" id="KAK3598489.1"/>
    </source>
</evidence>
<feature type="region of interest" description="Disordered" evidence="1">
    <location>
        <begin position="16"/>
        <end position="49"/>
    </location>
</feature>
<reference evidence="2" key="1">
    <citation type="journal article" date="2021" name="Genome Biol. Evol.">
        <title>A High-Quality Reference Genome for a Parasitic Bivalve with Doubly Uniparental Inheritance (Bivalvia: Unionida).</title>
        <authorList>
            <person name="Smith C.H."/>
        </authorList>
    </citation>
    <scope>NUCLEOTIDE SEQUENCE</scope>
    <source>
        <strain evidence="2">CHS0354</strain>
    </source>
</reference>
<feature type="compositionally biased region" description="Basic residues" evidence="1">
    <location>
        <begin position="22"/>
        <end position="38"/>
    </location>
</feature>
<name>A0AAE0SVF4_9BIVA</name>